<dbReference type="AlphaFoldDB" id="A0A0H5RF40"/>
<accession>A0A0H5RF40</accession>
<organism evidence="2">
    <name type="scientific">Spongospora subterranea</name>
    <dbReference type="NCBI Taxonomy" id="70186"/>
    <lineage>
        <taxon>Eukaryota</taxon>
        <taxon>Sar</taxon>
        <taxon>Rhizaria</taxon>
        <taxon>Endomyxa</taxon>
        <taxon>Phytomyxea</taxon>
        <taxon>Plasmodiophorida</taxon>
        <taxon>Plasmodiophoridae</taxon>
        <taxon>Spongospora</taxon>
    </lineage>
</organism>
<protein>
    <recommendedName>
        <fullName evidence="1">EFHB C-terminal EF-hand domain-containing protein</fullName>
    </recommendedName>
</protein>
<proteinExistence type="predicted"/>
<dbReference type="EMBL" id="HACM01012358">
    <property type="protein sequence ID" value="CRZ12800.1"/>
    <property type="molecule type" value="Transcribed_RNA"/>
</dbReference>
<feature type="domain" description="EFHB C-terminal EF-hand" evidence="1">
    <location>
        <begin position="72"/>
        <end position="126"/>
    </location>
</feature>
<evidence type="ECO:0000259" key="1">
    <source>
        <dbReference type="Pfam" id="PF25325"/>
    </source>
</evidence>
<evidence type="ECO:0000313" key="2">
    <source>
        <dbReference type="EMBL" id="CRZ12800.1"/>
    </source>
</evidence>
<name>A0A0H5RF40_9EUKA</name>
<sequence length="146" mass="16174">RRGPDCGAKDCLNFALDCDNNQNAIGRRKHVTINVDPTVAAGTPSIQSHKLPPAHRSLASTINYGDCPAAQKLLYPPKFSFNGIQESDFSDGRGLTELREIFDAAGMKTNEREFEQICKHLKSSKPTILQYQKAHNHIKGIISDRV</sequence>
<dbReference type="InterPro" id="IPR057428">
    <property type="entry name" value="EFHB_EF-hand_C"/>
</dbReference>
<feature type="non-terminal residue" evidence="2">
    <location>
        <position position="1"/>
    </location>
</feature>
<dbReference type="Pfam" id="PF25325">
    <property type="entry name" value="EF-hand_EFHB_C"/>
    <property type="match status" value="1"/>
</dbReference>
<reference evidence="2" key="1">
    <citation type="submission" date="2015-04" db="EMBL/GenBank/DDBJ databases">
        <title>The genome sequence of the plant pathogenic Rhizarian Plasmodiophora brassicae reveals insights in its biotrophic life cycle and the origin of chitin synthesis.</title>
        <authorList>
            <person name="Schwelm A."/>
            <person name="Fogelqvist J."/>
            <person name="Knaust A."/>
            <person name="Julke S."/>
            <person name="Lilja T."/>
            <person name="Dhandapani V."/>
            <person name="Bonilla-Rosso G."/>
            <person name="Karlsson M."/>
            <person name="Shevchenko A."/>
            <person name="Choi S.R."/>
            <person name="Kim H.G."/>
            <person name="Park J.Y."/>
            <person name="Lim Y.P."/>
            <person name="Ludwig-Muller J."/>
            <person name="Dixelius C."/>
        </authorList>
    </citation>
    <scope>NUCLEOTIDE SEQUENCE</scope>
    <source>
        <tissue evidence="2">Potato root galls</tissue>
    </source>
</reference>